<gene>
    <name evidence="1" type="ORF">GSLYS_00006856001</name>
</gene>
<dbReference type="EMBL" id="CAXITT010000126">
    <property type="protein sequence ID" value="CAL1532838.1"/>
    <property type="molecule type" value="Genomic_DNA"/>
</dbReference>
<name>A0AAV2HL53_LYMST</name>
<organism evidence="1 2">
    <name type="scientific">Lymnaea stagnalis</name>
    <name type="common">Great pond snail</name>
    <name type="synonym">Helix stagnalis</name>
    <dbReference type="NCBI Taxonomy" id="6523"/>
    <lineage>
        <taxon>Eukaryota</taxon>
        <taxon>Metazoa</taxon>
        <taxon>Spiralia</taxon>
        <taxon>Lophotrochozoa</taxon>
        <taxon>Mollusca</taxon>
        <taxon>Gastropoda</taxon>
        <taxon>Heterobranchia</taxon>
        <taxon>Euthyneura</taxon>
        <taxon>Panpulmonata</taxon>
        <taxon>Hygrophila</taxon>
        <taxon>Lymnaeoidea</taxon>
        <taxon>Lymnaeidae</taxon>
        <taxon>Lymnaea</taxon>
    </lineage>
</organism>
<protein>
    <submittedName>
        <fullName evidence="1">Uncharacterized protein</fullName>
    </submittedName>
</protein>
<reference evidence="1 2" key="1">
    <citation type="submission" date="2024-04" db="EMBL/GenBank/DDBJ databases">
        <authorList>
            <consortium name="Genoscope - CEA"/>
            <person name="William W."/>
        </authorList>
    </citation>
    <scope>NUCLEOTIDE SEQUENCE [LARGE SCALE GENOMIC DNA]</scope>
</reference>
<evidence type="ECO:0000313" key="1">
    <source>
        <dbReference type="EMBL" id="CAL1532838.1"/>
    </source>
</evidence>
<comment type="caution">
    <text evidence="1">The sequence shown here is derived from an EMBL/GenBank/DDBJ whole genome shotgun (WGS) entry which is preliminary data.</text>
</comment>
<proteinExistence type="predicted"/>
<sequence>MFCTLCSNFILFSYINCFFNGSNAQKLLAERILVLTLIALLNIPNQYVEAKFEVYIRKCLLKLDYKAVPKRLKTLVDEVKKGKKYPDIARSGAQYFSIQNHNELMFCKWQSHSNYLLVYTELNISNFPNILFYDTDRPDVMDVKVRQKMK</sequence>
<dbReference type="AlphaFoldDB" id="A0AAV2HL53"/>
<accession>A0AAV2HL53</accession>
<keyword evidence="2" id="KW-1185">Reference proteome</keyword>
<dbReference type="Proteomes" id="UP001497497">
    <property type="component" value="Unassembled WGS sequence"/>
</dbReference>
<evidence type="ECO:0000313" key="2">
    <source>
        <dbReference type="Proteomes" id="UP001497497"/>
    </source>
</evidence>